<dbReference type="Proteomes" id="UP000007519">
    <property type="component" value="Chromosome"/>
</dbReference>
<name>H6L658_SAPGL</name>
<dbReference type="KEGG" id="sgn:SGRA_0218"/>
<reference evidence="2 3" key="1">
    <citation type="journal article" date="2012" name="Stand. Genomic Sci.">
        <title>Complete genome sequencing and analysis of Saprospira grandis str. Lewin, a predatory marine bacterium.</title>
        <authorList>
            <person name="Saw J.H."/>
            <person name="Yuryev A."/>
            <person name="Kanbe M."/>
            <person name="Hou S."/>
            <person name="Young A.G."/>
            <person name="Aizawa S."/>
            <person name="Alam M."/>
        </authorList>
    </citation>
    <scope>NUCLEOTIDE SEQUENCE [LARGE SCALE GENOMIC DNA]</scope>
    <source>
        <strain evidence="2 3">Lewin</strain>
    </source>
</reference>
<evidence type="ECO:0000256" key="1">
    <source>
        <dbReference type="SAM" id="MobiDB-lite"/>
    </source>
</evidence>
<accession>H6L658</accession>
<evidence type="ECO:0000313" key="2">
    <source>
        <dbReference type="EMBL" id="AFC22959.1"/>
    </source>
</evidence>
<gene>
    <name evidence="2" type="ordered locus">SGRA_0218</name>
</gene>
<proteinExistence type="predicted"/>
<feature type="region of interest" description="Disordered" evidence="1">
    <location>
        <begin position="16"/>
        <end position="64"/>
    </location>
</feature>
<dbReference type="AlphaFoldDB" id="H6L658"/>
<dbReference type="STRING" id="984262.SGRA_0218"/>
<evidence type="ECO:0000313" key="3">
    <source>
        <dbReference type="Proteomes" id="UP000007519"/>
    </source>
</evidence>
<dbReference type="HOGENOM" id="CLU_2865286_0_0_10"/>
<sequence length="64" mass="7747">MAVGFNLQLWPKAKRLRDRKQWPQARPSFFERSEKKRRAEQSCELRHSPTQAKRRGSPKKNRKK</sequence>
<dbReference type="EMBL" id="CP002831">
    <property type="protein sequence ID" value="AFC22959.1"/>
    <property type="molecule type" value="Genomic_DNA"/>
</dbReference>
<feature type="compositionally biased region" description="Basic residues" evidence="1">
    <location>
        <begin position="52"/>
        <end position="64"/>
    </location>
</feature>
<keyword evidence="3" id="KW-1185">Reference proteome</keyword>
<organism evidence="2 3">
    <name type="scientific">Saprospira grandis (strain Lewin)</name>
    <dbReference type="NCBI Taxonomy" id="984262"/>
    <lineage>
        <taxon>Bacteria</taxon>
        <taxon>Pseudomonadati</taxon>
        <taxon>Bacteroidota</taxon>
        <taxon>Saprospiria</taxon>
        <taxon>Saprospirales</taxon>
        <taxon>Saprospiraceae</taxon>
        <taxon>Saprospira</taxon>
    </lineage>
</organism>
<feature type="compositionally biased region" description="Basic and acidic residues" evidence="1">
    <location>
        <begin position="29"/>
        <end position="47"/>
    </location>
</feature>
<protein>
    <submittedName>
        <fullName evidence="2">Uncharacterized protein</fullName>
    </submittedName>
</protein>